<dbReference type="InterPro" id="IPR011990">
    <property type="entry name" value="TPR-like_helical_dom_sf"/>
</dbReference>
<accession>A0A6A6Z3R1</accession>
<reference evidence="3" key="3">
    <citation type="submission" date="2025-04" db="UniProtKB">
        <authorList>
            <consortium name="RefSeq"/>
        </authorList>
    </citation>
    <scope>IDENTIFICATION</scope>
    <source>
        <strain evidence="3">CBS 304.34</strain>
    </source>
</reference>
<organism evidence="1">
    <name type="scientific">Mytilinidion resinicola</name>
    <dbReference type="NCBI Taxonomy" id="574789"/>
    <lineage>
        <taxon>Eukaryota</taxon>
        <taxon>Fungi</taxon>
        <taxon>Dikarya</taxon>
        <taxon>Ascomycota</taxon>
        <taxon>Pezizomycotina</taxon>
        <taxon>Dothideomycetes</taxon>
        <taxon>Pleosporomycetidae</taxon>
        <taxon>Mytilinidiales</taxon>
        <taxon>Mytilinidiaceae</taxon>
        <taxon>Mytilinidion</taxon>
    </lineage>
</organism>
<dbReference type="Gene3D" id="1.25.40.10">
    <property type="entry name" value="Tetratricopeptide repeat domain"/>
    <property type="match status" value="1"/>
</dbReference>
<evidence type="ECO:0000313" key="2">
    <source>
        <dbReference type="Proteomes" id="UP000504636"/>
    </source>
</evidence>
<reference evidence="1 3" key="1">
    <citation type="journal article" date="2020" name="Stud. Mycol.">
        <title>101 Dothideomycetes genomes: a test case for predicting lifestyles and emergence of pathogens.</title>
        <authorList>
            <person name="Haridas S."/>
            <person name="Albert R."/>
            <person name="Binder M."/>
            <person name="Bloem J."/>
            <person name="Labutti K."/>
            <person name="Salamov A."/>
            <person name="Andreopoulos B."/>
            <person name="Baker S."/>
            <person name="Barry K."/>
            <person name="Bills G."/>
            <person name="Bluhm B."/>
            <person name="Cannon C."/>
            <person name="Castanera R."/>
            <person name="Culley D."/>
            <person name="Daum C."/>
            <person name="Ezra D."/>
            <person name="Gonzalez J."/>
            <person name="Henrissat B."/>
            <person name="Kuo A."/>
            <person name="Liang C."/>
            <person name="Lipzen A."/>
            <person name="Lutzoni F."/>
            <person name="Magnuson J."/>
            <person name="Mondo S."/>
            <person name="Nolan M."/>
            <person name="Ohm R."/>
            <person name="Pangilinan J."/>
            <person name="Park H.-J."/>
            <person name="Ramirez L."/>
            <person name="Alfaro M."/>
            <person name="Sun H."/>
            <person name="Tritt A."/>
            <person name="Yoshinaga Y."/>
            <person name="Zwiers L.-H."/>
            <person name="Turgeon B."/>
            <person name="Goodwin S."/>
            <person name="Spatafora J."/>
            <person name="Crous P."/>
            <person name="Grigoriev I."/>
        </authorList>
    </citation>
    <scope>NUCLEOTIDE SEQUENCE</scope>
    <source>
        <strain evidence="1 3">CBS 304.34</strain>
    </source>
</reference>
<dbReference type="GeneID" id="54468513"/>
<evidence type="ECO:0000313" key="1">
    <source>
        <dbReference type="EMBL" id="KAF2814795.1"/>
    </source>
</evidence>
<proteinExistence type="predicted"/>
<name>A0A6A6Z3R1_9PEZI</name>
<keyword evidence="2" id="KW-1185">Reference proteome</keyword>
<dbReference type="EMBL" id="MU003694">
    <property type="protein sequence ID" value="KAF2814795.1"/>
    <property type="molecule type" value="Genomic_DNA"/>
</dbReference>
<protein>
    <recommendedName>
        <fullName evidence="4">TPR-like protein</fullName>
    </recommendedName>
</protein>
<sequence>MDWETPKDPGEYASPAAQRLKLTTQDGELEVVELEPATRKQTFPLAWNGRNRANLLEVLEAARDSSREGYLDRAEAEFTEALEGHRYLLTPTHEETVKIAYELANFYAEQGRVREVDQVLE</sequence>
<gene>
    <name evidence="1 3" type="ORF">BDZ99DRAFT_566736</name>
</gene>
<dbReference type="RefSeq" id="XP_033581759.1">
    <property type="nucleotide sequence ID" value="XM_033727620.1"/>
</dbReference>
<dbReference type="Proteomes" id="UP000504636">
    <property type="component" value="Unplaced"/>
</dbReference>
<evidence type="ECO:0008006" key="4">
    <source>
        <dbReference type="Google" id="ProtNLM"/>
    </source>
</evidence>
<reference evidence="3" key="2">
    <citation type="submission" date="2020-04" db="EMBL/GenBank/DDBJ databases">
        <authorList>
            <consortium name="NCBI Genome Project"/>
        </authorList>
    </citation>
    <scope>NUCLEOTIDE SEQUENCE</scope>
    <source>
        <strain evidence="3">CBS 304.34</strain>
    </source>
</reference>
<evidence type="ECO:0000313" key="3">
    <source>
        <dbReference type="RefSeq" id="XP_033581759.1"/>
    </source>
</evidence>
<dbReference type="AlphaFoldDB" id="A0A6A6Z3R1"/>
<dbReference type="OrthoDB" id="5308957at2759"/>